<feature type="transmembrane region" description="Helical" evidence="8">
    <location>
        <begin position="63"/>
        <end position="84"/>
    </location>
</feature>
<reference evidence="9 10" key="1">
    <citation type="submission" date="2007-01" db="EMBL/GenBank/DDBJ databases">
        <title>Annotation of the draft genome assembly of Thermosinus carboxydivorans Nor1.</title>
        <authorList>
            <consortium name="US DOE Joint Genome Institute (JGI-ORNL)"/>
            <person name="Larimer F."/>
            <person name="Land M."/>
            <person name="Hauser L."/>
        </authorList>
    </citation>
    <scope>NUCLEOTIDE SEQUENCE [LARGE SCALE GENOMIC DNA]</scope>
    <source>
        <strain evidence="9 10">Nor1</strain>
    </source>
</reference>
<feature type="transmembrane region" description="Helical" evidence="8">
    <location>
        <begin position="301"/>
        <end position="331"/>
    </location>
</feature>
<evidence type="ECO:0000313" key="9">
    <source>
        <dbReference type="EMBL" id="EAX46775.1"/>
    </source>
</evidence>
<name>A1HT97_9FIRM</name>
<dbReference type="GO" id="GO:0055085">
    <property type="term" value="P:transmembrane transport"/>
    <property type="evidence" value="ECO:0007669"/>
    <property type="project" value="TreeGrafter"/>
</dbReference>
<dbReference type="AlphaFoldDB" id="A1HT97"/>
<feature type="transmembrane region" description="Helical" evidence="8">
    <location>
        <begin position="212"/>
        <end position="229"/>
    </location>
</feature>
<dbReference type="EMBL" id="AAWL01000022">
    <property type="protein sequence ID" value="EAX46775.1"/>
    <property type="molecule type" value="Genomic_DNA"/>
</dbReference>
<protein>
    <recommendedName>
        <fullName evidence="11">Permease</fullName>
    </recommendedName>
</protein>
<accession>A1HT97</accession>
<comment type="similarity">
    <text evidence="2">Belongs to the autoinducer-2 exporter (AI-2E) (TC 2.A.86) family.</text>
</comment>
<evidence type="ECO:0000256" key="7">
    <source>
        <dbReference type="ARBA" id="ARBA00023136"/>
    </source>
</evidence>
<evidence type="ECO:0000256" key="8">
    <source>
        <dbReference type="SAM" id="Phobius"/>
    </source>
</evidence>
<keyword evidence="7 8" id="KW-0472">Membrane</keyword>
<evidence type="ECO:0008006" key="11">
    <source>
        <dbReference type="Google" id="ProtNLM"/>
    </source>
</evidence>
<keyword evidence="6 8" id="KW-1133">Transmembrane helix</keyword>
<dbReference type="Pfam" id="PF01594">
    <property type="entry name" value="AI-2E_transport"/>
    <property type="match status" value="1"/>
</dbReference>
<evidence type="ECO:0000256" key="4">
    <source>
        <dbReference type="ARBA" id="ARBA00022475"/>
    </source>
</evidence>
<keyword evidence="4" id="KW-1003">Cell membrane</keyword>
<evidence type="ECO:0000256" key="3">
    <source>
        <dbReference type="ARBA" id="ARBA00022448"/>
    </source>
</evidence>
<sequence>MFPARWVKFGVLVAGLYLLSKATAIYLPIILATILAFVLNPVVNWLCSLSLGPKKQACSRPVAILLGFFLAALLLSLMATYILLPFAQESDKLADSLPALLIKIRTLTSTIEYRANMAEVPDNVRVLIDEGLARAAAFSVELAQRAINAFIGFASQVVELIVVPVLTYYFLKDWRDLKRMAVDLFPAGMRGKATVVIEEMGTVVSKYVRGQVLLSIIMGFIVFSGMYLLGLDYPLVLGLLAGLTEFIPIIGPIIGAIPAVLLAYATEPALALKVIIFYFLAQQLENHIILPKIMGHTIDLHPVFVMVSLLIGGQLYGIMGMMLAVPVAAILRVLLKHLWYYGEG</sequence>
<gene>
    <name evidence="9" type="ORF">TcarDRAFT_0440</name>
</gene>
<reference evidence="9 10" key="2">
    <citation type="submission" date="2007-01" db="EMBL/GenBank/DDBJ databases">
        <title>Sequencing of the draft genome and assembly of Thermosinus carboxydivorans Nor1.</title>
        <authorList>
            <consortium name="US DOE Joint Genome Institute (JGI-PGF)"/>
            <person name="Copeland A."/>
            <person name="Lucas S."/>
            <person name="Lapidus A."/>
            <person name="Barry K."/>
            <person name="Glavina del Rio T."/>
            <person name="Dalin E."/>
            <person name="Tice H."/>
            <person name="Bruce D."/>
            <person name="Pitluck S."/>
            <person name="Richardson P."/>
        </authorList>
    </citation>
    <scope>NUCLEOTIDE SEQUENCE [LARGE SCALE GENOMIC DNA]</scope>
    <source>
        <strain evidence="9 10">Nor1</strain>
    </source>
</reference>
<keyword evidence="5 8" id="KW-0812">Transmembrane</keyword>
<dbReference type="InterPro" id="IPR002549">
    <property type="entry name" value="AI-2E-like"/>
</dbReference>
<keyword evidence="10" id="KW-1185">Reference proteome</keyword>
<comment type="caution">
    <text evidence="9">The sequence shown here is derived from an EMBL/GenBank/DDBJ whole genome shotgun (WGS) entry which is preliminary data.</text>
</comment>
<dbReference type="eggNOG" id="COG0628">
    <property type="taxonomic scope" value="Bacteria"/>
</dbReference>
<keyword evidence="3" id="KW-0813">Transport</keyword>
<evidence type="ECO:0000256" key="6">
    <source>
        <dbReference type="ARBA" id="ARBA00022989"/>
    </source>
</evidence>
<evidence type="ECO:0000256" key="5">
    <source>
        <dbReference type="ARBA" id="ARBA00022692"/>
    </source>
</evidence>
<comment type="subcellular location">
    <subcellularLocation>
        <location evidence="1">Cell membrane</location>
        <topology evidence="1">Multi-pass membrane protein</topology>
    </subcellularLocation>
</comment>
<dbReference type="RefSeq" id="WP_007290249.1">
    <property type="nucleotide sequence ID" value="NZ_AAWL01000022.1"/>
</dbReference>
<dbReference type="GO" id="GO:0005886">
    <property type="term" value="C:plasma membrane"/>
    <property type="evidence" value="ECO:0007669"/>
    <property type="project" value="UniProtKB-SubCell"/>
</dbReference>
<evidence type="ECO:0000313" key="10">
    <source>
        <dbReference type="Proteomes" id="UP000005139"/>
    </source>
</evidence>
<organism evidence="9 10">
    <name type="scientific">Thermosinus carboxydivorans Nor1</name>
    <dbReference type="NCBI Taxonomy" id="401526"/>
    <lineage>
        <taxon>Bacteria</taxon>
        <taxon>Bacillati</taxon>
        <taxon>Bacillota</taxon>
        <taxon>Negativicutes</taxon>
        <taxon>Selenomonadales</taxon>
        <taxon>Sporomusaceae</taxon>
        <taxon>Thermosinus</taxon>
    </lineage>
</organism>
<feature type="transmembrane region" description="Helical" evidence="8">
    <location>
        <begin position="34"/>
        <end position="51"/>
    </location>
</feature>
<dbReference type="PANTHER" id="PTHR21716">
    <property type="entry name" value="TRANSMEMBRANE PROTEIN"/>
    <property type="match status" value="1"/>
</dbReference>
<feature type="transmembrane region" description="Helical" evidence="8">
    <location>
        <begin position="149"/>
        <end position="171"/>
    </location>
</feature>
<dbReference type="Proteomes" id="UP000005139">
    <property type="component" value="Unassembled WGS sequence"/>
</dbReference>
<dbReference type="PANTHER" id="PTHR21716:SF53">
    <property type="entry name" value="PERMEASE PERM-RELATED"/>
    <property type="match status" value="1"/>
</dbReference>
<evidence type="ECO:0000256" key="2">
    <source>
        <dbReference type="ARBA" id="ARBA00009773"/>
    </source>
</evidence>
<proteinExistence type="inferred from homology"/>
<evidence type="ECO:0000256" key="1">
    <source>
        <dbReference type="ARBA" id="ARBA00004651"/>
    </source>
</evidence>